<feature type="region of interest" description="Disordered" evidence="1">
    <location>
        <begin position="135"/>
        <end position="212"/>
    </location>
</feature>
<dbReference type="EMBL" id="JPKY01000044">
    <property type="protein sequence ID" value="KFH44693.1"/>
    <property type="molecule type" value="Genomic_DNA"/>
</dbReference>
<sequence length="409" mass="43888">MLTTSPVLTTTSASASPSSFRRPNSHHNNAYEYSSHHPPTQPSDDVHGSVHAPVGNPTTTPAAAGAAGPILPRWPPSRSASSFSASASASMTSPAAPRPGRSDAGEGEGTTCTGTSAVVDQISLAAASDSRGAVQGSALAAHGPRPQAVSSVAPTPSTQVPPSSVAAGAPTHATLTPSKRRVPPAPPAAQYTPETEADNDEQQASKRARADDRPPKILPLRYELCEVVDIVELVSHMLSELITTNDAIRISHGGLTRFHSKTAPGISVRDYLHRLAKHATLTPPLLLAMVYYIDRLCLMYDEFTINTLTVHRFLITAATVAAKGLSDSFWNNTTYARVGGVRLAELKLLELEFLHRVDWKIVPDPEVLVAYYRGLVERTPGYVLESESSLDEDLIVQEFEDRQEEQRLE</sequence>
<dbReference type="Pfam" id="PF08613">
    <property type="entry name" value="Cyclin"/>
    <property type="match status" value="1"/>
</dbReference>
<feature type="compositionally biased region" description="Low complexity" evidence="1">
    <location>
        <begin position="149"/>
        <end position="167"/>
    </location>
</feature>
<evidence type="ECO:0000256" key="1">
    <source>
        <dbReference type="SAM" id="MobiDB-lite"/>
    </source>
</evidence>
<keyword evidence="3" id="KW-1185">Reference proteome</keyword>
<dbReference type="GO" id="GO:0019901">
    <property type="term" value="F:protein kinase binding"/>
    <property type="evidence" value="ECO:0007669"/>
    <property type="project" value="InterPro"/>
</dbReference>
<feature type="region of interest" description="Disordered" evidence="1">
    <location>
        <begin position="1"/>
        <end position="113"/>
    </location>
</feature>
<reference evidence="3" key="1">
    <citation type="journal article" date="2014" name="Genome Announc.">
        <title>Genome sequence and annotation of Acremonium chrysogenum, producer of the beta-lactam antibiotic cephalosporin C.</title>
        <authorList>
            <person name="Terfehr D."/>
            <person name="Dahlmann T.A."/>
            <person name="Specht T."/>
            <person name="Zadra I."/>
            <person name="Kuernsteiner H."/>
            <person name="Kueck U."/>
        </authorList>
    </citation>
    <scope>NUCLEOTIDE SEQUENCE [LARGE SCALE GENOMIC DNA]</scope>
    <source>
        <strain evidence="3">ATCC 11550 / CBS 779.69 / DSM 880 / IAM 14645 / JCM 23072 / IMI 49137</strain>
    </source>
</reference>
<dbReference type="AlphaFoldDB" id="A0A086T5R1"/>
<dbReference type="GO" id="GO:0000307">
    <property type="term" value="C:cyclin-dependent protein kinase holoenzyme complex"/>
    <property type="evidence" value="ECO:0007669"/>
    <property type="project" value="TreeGrafter"/>
</dbReference>
<dbReference type="SUPFAM" id="SSF47954">
    <property type="entry name" value="Cyclin-like"/>
    <property type="match status" value="1"/>
</dbReference>
<dbReference type="PANTHER" id="PTHR15615:SF117">
    <property type="entry name" value="PHO85 CYCLIN PHO80"/>
    <property type="match status" value="1"/>
</dbReference>
<dbReference type="InterPro" id="IPR036915">
    <property type="entry name" value="Cyclin-like_sf"/>
</dbReference>
<dbReference type="Proteomes" id="UP000029964">
    <property type="component" value="Unassembled WGS sequence"/>
</dbReference>
<dbReference type="CDD" id="cd20558">
    <property type="entry name" value="CYCLIN_ScPCL7-like"/>
    <property type="match status" value="1"/>
</dbReference>
<dbReference type="PANTHER" id="PTHR15615">
    <property type="match status" value="1"/>
</dbReference>
<dbReference type="Gene3D" id="1.10.472.10">
    <property type="entry name" value="Cyclin-like"/>
    <property type="match status" value="1"/>
</dbReference>
<comment type="caution">
    <text evidence="2">The sequence shown here is derived from an EMBL/GenBank/DDBJ whole genome shotgun (WGS) entry which is preliminary data.</text>
</comment>
<protein>
    <submittedName>
        <fullName evidence="2">Nuc-1 negative regulatory protein-like protein</fullName>
    </submittedName>
</protein>
<feature type="compositionally biased region" description="Low complexity" evidence="1">
    <location>
        <begin position="52"/>
        <end position="69"/>
    </location>
</feature>
<dbReference type="STRING" id="857340.A0A086T5R1"/>
<proteinExistence type="predicted"/>
<name>A0A086T5R1_HAPC1</name>
<feature type="compositionally biased region" description="Low complexity" evidence="1">
    <location>
        <begin position="76"/>
        <end position="99"/>
    </location>
</feature>
<dbReference type="OrthoDB" id="337735at2759"/>
<dbReference type="GO" id="GO:0005634">
    <property type="term" value="C:nucleus"/>
    <property type="evidence" value="ECO:0007669"/>
    <property type="project" value="TreeGrafter"/>
</dbReference>
<evidence type="ECO:0000313" key="2">
    <source>
        <dbReference type="EMBL" id="KFH44693.1"/>
    </source>
</evidence>
<dbReference type="GO" id="GO:0016538">
    <property type="term" value="F:cyclin-dependent protein serine/threonine kinase regulator activity"/>
    <property type="evidence" value="ECO:0007669"/>
    <property type="project" value="TreeGrafter"/>
</dbReference>
<organism evidence="2 3">
    <name type="scientific">Hapsidospora chrysogenum (strain ATCC 11550 / CBS 779.69 / DSM 880 / IAM 14645 / JCM 23072 / IMI 49137)</name>
    <name type="common">Acremonium chrysogenum</name>
    <dbReference type="NCBI Taxonomy" id="857340"/>
    <lineage>
        <taxon>Eukaryota</taxon>
        <taxon>Fungi</taxon>
        <taxon>Dikarya</taxon>
        <taxon>Ascomycota</taxon>
        <taxon>Pezizomycotina</taxon>
        <taxon>Sordariomycetes</taxon>
        <taxon>Hypocreomycetidae</taxon>
        <taxon>Hypocreales</taxon>
        <taxon>Bionectriaceae</taxon>
        <taxon>Hapsidospora</taxon>
    </lineage>
</organism>
<gene>
    <name evidence="2" type="ORF">ACRE_045090</name>
</gene>
<dbReference type="InterPro" id="IPR013922">
    <property type="entry name" value="Cyclin_PHO80-like"/>
</dbReference>
<dbReference type="HOGENOM" id="CLU_023749_0_0_1"/>
<feature type="compositionally biased region" description="Low complexity" evidence="1">
    <location>
        <begin position="1"/>
        <end position="19"/>
    </location>
</feature>
<accession>A0A086T5R1</accession>
<evidence type="ECO:0000313" key="3">
    <source>
        <dbReference type="Proteomes" id="UP000029964"/>
    </source>
</evidence>